<dbReference type="Pfam" id="PF12132">
    <property type="entry name" value="DUF3587"/>
    <property type="match status" value="1"/>
</dbReference>
<accession>A2Q0N1</accession>
<dbReference type="Proteomes" id="UP000204242">
    <property type="component" value="Genome"/>
</dbReference>
<evidence type="ECO:0000313" key="2">
    <source>
        <dbReference type="Proteomes" id="UP000204242"/>
    </source>
</evidence>
<organism evidence="1 2">
    <name type="scientific">Ichnoviriform fugitivi</name>
    <dbReference type="NCBI Taxonomy" id="265522"/>
    <lineage>
        <taxon>Viruses</taxon>
        <taxon>Viruses incertae sedis</taxon>
        <taxon>Polydnaviriformidae</taxon>
        <taxon>Ichnoviriform</taxon>
    </lineage>
</organism>
<dbReference type="InterPro" id="IPR021982">
    <property type="entry name" value="REEP_Ichnovirus"/>
</dbReference>
<dbReference type="EMBL" id="AB291205">
    <property type="protein sequence ID" value="BAF45746.1"/>
    <property type="molecule type" value="Genomic_DNA"/>
</dbReference>
<sequence>MHQERCATLMKDNGERSSIGAQLSQTLSTGSVKATFFNGRQLEIHYTFDPSRKMGDRVLIQNDCLLPLLSGYVLPGVNKFTSIQTIIRLTTLHVHLDMCLDGVQASCRCHLISDFGDRYEHFSPPSSDECGYGHFHHFCSGHLASWFEHYLNMIVLFQESRQHFDEEIADMFLALDRSDRVYFHTGERPISEFLLRHALELY</sequence>
<dbReference type="OrthoDB" id="20at10482"/>
<protein>
    <submittedName>
        <fullName evidence="1">Repeat element protein-d11.4</fullName>
    </submittedName>
</protein>
<dbReference type="KEGG" id="vg:5076390"/>
<reference evidence="1 2" key="1">
    <citation type="journal article" date="2007" name="Virology">
        <title>Shared and species-specific features among ichnovirus genomes.</title>
        <authorList>
            <person name="Tanaka K."/>
            <person name="Lapointe R."/>
            <person name="Barney W.E."/>
            <person name="Makkay A.M."/>
            <person name="Stoltz D."/>
            <person name="Cusson M."/>
            <person name="Webb B.A."/>
        </authorList>
    </citation>
    <scope>NUCLEOTIDE SEQUENCE [LARGE SCALE GENOMIC DNA]</scope>
</reference>
<dbReference type="RefSeq" id="YP_001031341.1">
    <property type="nucleotide sequence ID" value="NC_008995.1"/>
</dbReference>
<evidence type="ECO:0000313" key="1">
    <source>
        <dbReference type="EMBL" id="BAF45746.1"/>
    </source>
</evidence>
<name>A2Q0N1_9VIRU</name>
<proteinExistence type="predicted"/>
<dbReference type="GeneID" id="5076390"/>